<dbReference type="RefSeq" id="WP_204734533.1">
    <property type="nucleotide sequence ID" value="NZ_JAVDWE010000021.1"/>
</dbReference>
<keyword evidence="1" id="KW-0472">Membrane</keyword>
<sequence length="117" mass="12722">MYEARHQPLLTRAGFYQRVALHVSIAVALLVLSLGMGMVGYVATERMPWMDAFLNTAMLLGGMGPVNPPVTSGGKLFAGLFALYAGLVFIVCAALVMTPVIHRILHHFHVDEKPDSD</sequence>
<dbReference type="Proteomes" id="UP001265550">
    <property type="component" value="Unassembled WGS sequence"/>
</dbReference>
<accession>A0ABU1VIT5</accession>
<evidence type="ECO:0000313" key="3">
    <source>
        <dbReference type="Proteomes" id="UP001265550"/>
    </source>
</evidence>
<feature type="transmembrane region" description="Helical" evidence="1">
    <location>
        <begin position="76"/>
        <end position="97"/>
    </location>
</feature>
<proteinExistence type="predicted"/>
<organism evidence="2 3">
    <name type="scientific">Hydrogenophaga laconesensis</name>
    <dbReference type="NCBI Taxonomy" id="1805971"/>
    <lineage>
        <taxon>Bacteria</taxon>
        <taxon>Pseudomonadati</taxon>
        <taxon>Pseudomonadota</taxon>
        <taxon>Betaproteobacteria</taxon>
        <taxon>Burkholderiales</taxon>
        <taxon>Comamonadaceae</taxon>
        <taxon>Hydrogenophaga</taxon>
    </lineage>
</organism>
<gene>
    <name evidence="2" type="ORF">J2X09_005004</name>
</gene>
<dbReference type="EMBL" id="JAVDWE010000021">
    <property type="protein sequence ID" value="MDR7097230.1"/>
    <property type="molecule type" value="Genomic_DNA"/>
</dbReference>
<keyword evidence="1" id="KW-1133">Transmembrane helix</keyword>
<feature type="transmembrane region" description="Helical" evidence="1">
    <location>
        <begin position="21"/>
        <end position="43"/>
    </location>
</feature>
<evidence type="ECO:0000256" key="1">
    <source>
        <dbReference type="SAM" id="Phobius"/>
    </source>
</evidence>
<name>A0ABU1VIT5_9BURK</name>
<keyword evidence="3" id="KW-1185">Reference proteome</keyword>
<keyword evidence="1" id="KW-0812">Transmembrane</keyword>
<evidence type="ECO:0000313" key="2">
    <source>
        <dbReference type="EMBL" id="MDR7097230.1"/>
    </source>
</evidence>
<protein>
    <recommendedName>
        <fullName evidence="4">Two pore domain potassium channel family protein</fullName>
    </recommendedName>
</protein>
<evidence type="ECO:0008006" key="4">
    <source>
        <dbReference type="Google" id="ProtNLM"/>
    </source>
</evidence>
<reference evidence="2 3" key="1">
    <citation type="submission" date="2023-07" db="EMBL/GenBank/DDBJ databases">
        <title>Sorghum-associated microbial communities from plants grown in Nebraska, USA.</title>
        <authorList>
            <person name="Schachtman D."/>
        </authorList>
    </citation>
    <scope>NUCLEOTIDE SEQUENCE [LARGE SCALE GENOMIC DNA]</scope>
    <source>
        <strain evidence="2 3">BE240</strain>
    </source>
</reference>
<comment type="caution">
    <text evidence="2">The sequence shown here is derived from an EMBL/GenBank/DDBJ whole genome shotgun (WGS) entry which is preliminary data.</text>
</comment>